<dbReference type="OrthoDB" id="5854685at2759"/>
<dbReference type="AlphaFoldDB" id="A0A2G9U0Y6"/>
<accession>A0A2G9U0Y6</accession>
<gene>
    <name evidence="2" type="ORF">TELCIR_14510</name>
</gene>
<dbReference type="InterPro" id="IPR018979">
    <property type="entry name" value="FERM_N"/>
</dbReference>
<proteinExistence type="predicted"/>
<evidence type="ECO:0000313" key="3">
    <source>
        <dbReference type="Proteomes" id="UP000230423"/>
    </source>
</evidence>
<organism evidence="2 3">
    <name type="scientific">Teladorsagia circumcincta</name>
    <name type="common">Brown stomach worm</name>
    <name type="synonym">Ostertagia circumcincta</name>
    <dbReference type="NCBI Taxonomy" id="45464"/>
    <lineage>
        <taxon>Eukaryota</taxon>
        <taxon>Metazoa</taxon>
        <taxon>Ecdysozoa</taxon>
        <taxon>Nematoda</taxon>
        <taxon>Chromadorea</taxon>
        <taxon>Rhabditida</taxon>
        <taxon>Rhabditina</taxon>
        <taxon>Rhabditomorpha</taxon>
        <taxon>Strongyloidea</taxon>
        <taxon>Trichostrongylidae</taxon>
        <taxon>Teladorsagia</taxon>
    </lineage>
</organism>
<name>A0A2G9U0Y6_TELCI</name>
<evidence type="ECO:0000313" key="2">
    <source>
        <dbReference type="EMBL" id="PIO63877.1"/>
    </source>
</evidence>
<dbReference type="InterPro" id="IPR029071">
    <property type="entry name" value="Ubiquitin-like_domsf"/>
</dbReference>
<reference evidence="2 3" key="1">
    <citation type="submission" date="2015-09" db="EMBL/GenBank/DDBJ databases">
        <title>Draft genome of the parasitic nematode Teladorsagia circumcincta isolate WARC Sus (inbred).</title>
        <authorList>
            <person name="Mitreva M."/>
        </authorList>
    </citation>
    <scope>NUCLEOTIDE SEQUENCE [LARGE SCALE GENOMIC DNA]</scope>
    <source>
        <strain evidence="2 3">S</strain>
    </source>
</reference>
<dbReference type="SUPFAM" id="SSF54236">
    <property type="entry name" value="Ubiquitin-like"/>
    <property type="match status" value="1"/>
</dbReference>
<evidence type="ECO:0000259" key="1">
    <source>
        <dbReference type="Pfam" id="PF09379"/>
    </source>
</evidence>
<feature type="domain" description="FERM N-terminal" evidence="1">
    <location>
        <begin position="7"/>
        <end position="41"/>
    </location>
</feature>
<keyword evidence="3" id="KW-1185">Reference proteome</keyword>
<dbReference type="EMBL" id="KZ350437">
    <property type="protein sequence ID" value="PIO63877.1"/>
    <property type="molecule type" value="Genomic_DNA"/>
</dbReference>
<dbReference type="Pfam" id="PF09379">
    <property type="entry name" value="FERM_N"/>
    <property type="match status" value="1"/>
</dbReference>
<sequence length="61" mass="6721">MSGDVSSICTSQRHAHGSVLLDKVFAHLELVERDFFGLQFLYVLGTKETQKSVLPPASSNK</sequence>
<dbReference type="Gene3D" id="3.10.20.90">
    <property type="entry name" value="Phosphatidylinositol 3-kinase Catalytic Subunit, Chain A, domain 1"/>
    <property type="match status" value="1"/>
</dbReference>
<protein>
    <recommendedName>
        <fullName evidence="1">FERM N-terminal domain-containing protein</fullName>
    </recommendedName>
</protein>
<dbReference type="Proteomes" id="UP000230423">
    <property type="component" value="Unassembled WGS sequence"/>
</dbReference>